<dbReference type="PANTHER" id="PTHR43842">
    <property type="entry name" value="PROPIONYL-COA CARBOXYLASE BETA CHAIN"/>
    <property type="match status" value="1"/>
</dbReference>
<feature type="domain" description="Acetyl-coenzyme A carboxylase carboxyl transferase subunit beta" evidence="1">
    <location>
        <begin position="35"/>
        <end position="75"/>
    </location>
</feature>
<dbReference type="GO" id="GO:0005739">
    <property type="term" value="C:mitochondrion"/>
    <property type="evidence" value="ECO:0007669"/>
    <property type="project" value="TreeGrafter"/>
</dbReference>
<dbReference type="InterPro" id="IPR051047">
    <property type="entry name" value="AccD/PCCB"/>
</dbReference>
<accession>A0A1I7WAV8</accession>
<protein>
    <submittedName>
        <fullName evidence="3">Carboxyl_trans domain-containing protein</fullName>
    </submittedName>
</protein>
<dbReference type="InterPro" id="IPR029045">
    <property type="entry name" value="ClpP/crotonase-like_dom_sf"/>
</dbReference>
<dbReference type="InterPro" id="IPR034733">
    <property type="entry name" value="AcCoA_carboxyl_beta"/>
</dbReference>
<sequence length="84" mass="9061">MKDAMLVGAPVIGLNDSGGARIQEGVESLAGYADIFQVRDTSYLFITGPDVVKAVTNEEVTQEELGGAKTHTHHKSCLYFYSVL</sequence>
<evidence type="ECO:0000259" key="1">
    <source>
        <dbReference type="Pfam" id="PF01039"/>
    </source>
</evidence>
<proteinExistence type="predicted"/>
<dbReference type="Pfam" id="PF01039">
    <property type="entry name" value="Carboxyl_trans"/>
    <property type="match status" value="1"/>
</dbReference>
<dbReference type="SUPFAM" id="SSF52096">
    <property type="entry name" value="ClpP/crotonase"/>
    <property type="match status" value="1"/>
</dbReference>
<dbReference type="PANTHER" id="PTHR43842:SF2">
    <property type="entry name" value="PROPIONYL-COA CARBOXYLASE BETA CHAIN, MITOCHONDRIAL"/>
    <property type="match status" value="1"/>
</dbReference>
<name>A0A1I7WAV8_HETBA</name>
<dbReference type="GO" id="GO:0004658">
    <property type="term" value="F:propionyl-CoA carboxylase activity"/>
    <property type="evidence" value="ECO:0007669"/>
    <property type="project" value="TreeGrafter"/>
</dbReference>
<keyword evidence="2" id="KW-1185">Reference proteome</keyword>
<dbReference type="Proteomes" id="UP000095283">
    <property type="component" value="Unplaced"/>
</dbReference>
<evidence type="ECO:0000313" key="3">
    <source>
        <dbReference type="WBParaSite" id="Hba_01810"/>
    </source>
</evidence>
<dbReference type="Gene3D" id="3.90.226.10">
    <property type="entry name" value="2-enoyl-CoA Hydratase, Chain A, domain 1"/>
    <property type="match status" value="2"/>
</dbReference>
<evidence type="ECO:0000313" key="2">
    <source>
        <dbReference type="Proteomes" id="UP000095283"/>
    </source>
</evidence>
<reference evidence="3" key="1">
    <citation type="submission" date="2016-11" db="UniProtKB">
        <authorList>
            <consortium name="WormBaseParasite"/>
        </authorList>
    </citation>
    <scope>IDENTIFICATION</scope>
</reference>
<dbReference type="WBParaSite" id="Hba_01810">
    <property type="protein sequence ID" value="Hba_01810"/>
    <property type="gene ID" value="Hba_01810"/>
</dbReference>
<dbReference type="AlphaFoldDB" id="A0A1I7WAV8"/>
<organism evidence="2 3">
    <name type="scientific">Heterorhabditis bacteriophora</name>
    <name type="common">Entomopathogenic nematode worm</name>
    <dbReference type="NCBI Taxonomy" id="37862"/>
    <lineage>
        <taxon>Eukaryota</taxon>
        <taxon>Metazoa</taxon>
        <taxon>Ecdysozoa</taxon>
        <taxon>Nematoda</taxon>
        <taxon>Chromadorea</taxon>
        <taxon>Rhabditida</taxon>
        <taxon>Rhabditina</taxon>
        <taxon>Rhabditomorpha</taxon>
        <taxon>Strongyloidea</taxon>
        <taxon>Heterorhabditidae</taxon>
        <taxon>Heterorhabditis</taxon>
    </lineage>
</organism>